<dbReference type="RefSeq" id="WP_344257504.1">
    <property type="nucleotide sequence ID" value="NZ_BAAARE010000044.1"/>
</dbReference>
<feature type="domain" description="HPt" evidence="3">
    <location>
        <begin position="33"/>
        <end position="133"/>
    </location>
</feature>
<feature type="region of interest" description="Disordered" evidence="2">
    <location>
        <begin position="130"/>
        <end position="153"/>
    </location>
</feature>
<dbReference type="Pfam" id="PF01627">
    <property type="entry name" value="Hpt"/>
    <property type="match status" value="1"/>
</dbReference>
<reference evidence="5" key="1">
    <citation type="journal article" date="2019" name="Int. J. Syst. Evol. Microbiol.">
        <title>The Global Catalogue of Microorganisms (GCM) 10K type strain sequencing project: providing services to taxonomists for standard genome sequencing and annotation.</title>
        <authorList>
            <consortium name="The Broad Institute Genomics Platform"/>
            <consortium name="The Broad Institute Genome Sequencing Center for Infectious Disease"/>
            <person name="Wu L."/>
            <person name="Ma J."/>
        </authorList>
    </citation>
    <scope>NUCLEOTIDE SEQUENCE [LARGE SCALE GENOMIC DNA]</scope>
    <source>
        <strain evidence="5">JCM 16259</strain>
    </source>
</reference>
<gene>
    <name evidence="4" type="ORF">GCM10009858_46620</name>
</gene>
<dbReference type="PROSITE" id="PS50894">
    <property type="entry name" value="HPT"/>
    <property type="match status" value="1"/>
</dbReference>
<evidence type="ECO:0000313" key="4">
    <source>
        <dbReference type="EMBL" id="GAA2503257.1"/>
    </source>
</evidence>
<accession>A0ABP5ZRI5</accession>
<comment type="caution">
    <text evidence="4">The sequence shown here is derived from an EMBL/GenBank/DDBJ whole genome shotgun (WGS) entry which is preliminary data.</text>
</comment>
<keyword evidence="5" id="KW-1185">Reference proteome</keyword>
<protein>
    <recommendedName>
        <fullName evidence="3">HPt domain-containing protein</fullName>
    </recommendedName>
</protein>
<evidence type="ECO:0000313" key="5">
    <source>
        <dbReference type="Proteomes" id="UP001500730"/>
    </source>
</evidence>
<organism evidence="4 5">
    <name type="scientific">Terrabacter carboxydivorans</name>
    <dbReference type="NCBI Taxonomy" id="619730"/>
    <lineage>
        <taxon>Bacteria</taxon>
        <taxon>Bacillati</taxon>
        <taxon>Actinomycetota</taxon>
        <taxon>Actinomycetes</taxon>
        <taxon>Micrococcales</taxon>
        <taxon>Intrasporangiaceae</taxon>
        <taxon>Terrabacter</taxon>
    </lineage>
</organism>
<dbReference type="Gene3D" id="1.20.120.160">
    <property type="entry name" value="HPT domain"/>
    <property type="match status" value="1"/>
</dbReference>
<keyword evidence="1" id="KW-0597">Phosphoprotein</keyword>
<dbReference type="EMBL" id="BAAARE010000044">
    <property type="protein sequence ID" value="GAA2503257.1"/>
    <property type="molecule type" value="Genomic_DNA"/>
</dbReference>
<sequence>MAPGARTPSGEPAADAFPDPRPEPDMDEAMAVFRDRAATANRHRARAIADAFDAMSKGTLASAERAEARAAAHTIAGSAGTFGFAEASRLAREIEQVWDALNLPADHPEGGGVDVAELLRRGLDLLARLRDSLGEEPAQQPDPSPDPQERERP</sequence>
<proteinExistence type="predicted"/>
<feature type="modified residue" description="Phosphohistidine" evidence="1">
    <location>
        <position position="73"/>
    </location>
</feature>
<dbReference type="InterPro" id="IPR036641">
    <property type="entry name" value="HPT_dom_sf"/>
</dbReference>
<dbReference type="SUPFAM" id="SSF47226">
    <property type="entry name" value="Histidine-containing phosphotransfer domain, HPT domain"/>
    <property type="match status" value="1"/>
</dbReference>
<dbReference type="Proteomes" id="UP001500730">
    <property type="component" value="Unassembled WGS sequence"/>
</dbReference>
<evidence type="ECO:0000256" key="1">
    <source>
        <dbReference type="PROSITE-ProRule" id="PRU00110"/>
    </source>
</evidence>
<name>A0ABP5ZRI5_9MICO</name>
<evidence type="ECO:0000259" key="3">
    <source>
        <dbReference type="PROSITE" id="PS50894"/>
    </source>
</evidence>
<feature type="region of interest" description="Disordered" evidence="2">
    <location>
        <begin position="1"/>
        <end position="26"/>
    </location>
</feature>
<evidence type="ECO:0000256" key="2">
    <source>
        <dbReference type="SAM" id="MobiDB-lite"/>
    </source>
</evidence>
<dbReference type="InterPro" id="IPR008207">
    <property type="entry name" value="Sig_transdc_His_kin_Hpt_dom"/>
</dbReference>